<accession>A0A154L1I5</accession>
<dbReference type="InterPro" id="IPR036388">
    <property type="entry name" value="WH-like_DNA-bd_sf"/>
</dbReference>
<dbReference type="EMBL" id="LPVY01000022">
    <property type="protein sequence ID" value="KZB61826.1"/>
    <property type="molecule type" value="Genomic_DNA"/>
</dbReference>
<protein>
    <recommendedName>
        <fullName evidence="8">Regulatory protein VirG</fullName>
    </recommendedName>
</protein>
<dbReference type="GO" id="GO:0032993">
    <property type="term" value="C:protein-DNA complex"/>
    <property type="evidence" value="ECO:0007669"/>
    <property type="project" value="TreeGrafter"/>
</dbReference>
<evidence type="ECO:0000256" key="9">
    <source>
        <dbReference type="PROSITE-ProRule" id="PRU00169"/>
    </source>
</evidence>
<dbReference type="GO" id="GO:0005829">
    <property type="term" value="C:cytosol"/>
    <property type="evidence" value="ECO:0007669"/>
    <property type="project" value="TreeGrafter"/>
</dbReference>
<dbReference type="Gene3D" id="1.10.10.10">
    <property type="entry name" value="Winged helix-like DNA-binding domain superfamily/Winged helix DNA-binding domain"/>
    <property type="match status" value="1"/>
</dbReference>
<dbReference type="InterPro" id="IPR001789">
    <property type="entry name" value="Sig_transdc_resp-reg_receiver"/>
</dbReference>
<dbReference type="InterPro" id="IPR011006">
    <property type="entry name" value="CheY-like_superfamily"/>
</dbReference>
<dbReference type="PANTHER" id="PTHR48111:SF4">
    <property type="entry name" value="DNA-BINDING DUAL TRANSCRIPTIONAL REGULATOR OMPR"/>
    <property type="match status" value="1"/>
</dbReference>
<dbReference type="PANTHER" id="PTHR48111">
    <property type="entry name" value="REGULATOR OF RPOS"/>
    <property type="match status" value="1"/>
</dbReference>
<keyword evidence="2" id="KW-0963">Cytoplasm</keyword>
<dbReference type="Pfam" id="PF00486">
    <property type="entry name" value="Trans_reg_C"/>
    <property type="match status" value="1"/>
</dbReference>
<dbReference type="OrthoDB" id="9784252at2"/>
<keyword evidence="6 10" id="KW-0238">DNA-binding</keyword>
<dbReference type="RefSeq" id="WP_037991605.1">
    <property type="nucleotide sequence ID" value="NZ_CP136684.1"/>
</dbReference>
<evidence type="ECO:0000256" key="6">
    <source>
        <dbReference type="ARBA" id="ARBA00023125"/>
    </source>
</evidence>
<organism evidence="13 14">
    <name type="scientific">Thalassospira lucentensis</name>
    <dbReference type="NCBI Taxonomy" id="168935"/>
    <lineage>
        <taxon>Bacteria</taxon>
        <taxon>Pseudomonadati</taxon>
        <taxon>Pseudomonadota</taxon>
        <taxon>Alphaproteobacteria</taxon>
        <taxon>Rhodospirillales</taxon>
        <taxon>Thalassospiraceae</taxon>
        <taxon>Thalassospira</taxon>
    </lineage>
</organism>
<keyword evidence="7" id="KW-0804">Transcription</keyword>
<feature type="domain" description="OmpR/PhoB-type" evidence="12">
    <location>
        <begin position="139"/>
        <end position="239"/>
    </location>
</feature>
<dbReference type="SUPFAM" id="SSF52172">
    <property type="entry name" value="CheY-like"/>
    <property type="match status" value="1"/>
</dbReference>
<feature type="DNA-binding region" description="OmpR/PhoB-type" evidence="10">
    <location>
        <begin position="139"/>
        <end position="239"/>
    </location>
</feature>
<evidence type="ECO:0000256" key="1">
    <source>
        <dbReference type="ARBA" id="ARBA00004496"/>
    </source>
</evidence>
<evidence type="ECO:0000256" key="2">
    <source>
        <dbReference type="ARBA" id="ARBA00022490"/>
    </source>
</evidence>
<dbReference type="InterPro" id="IPR016032">
    <property type="entry name" value="Sig_transdc_resp-reg_C-effctor"/>
</dbReference>
<dbReference type="PROSITE" id="PS51755">
    <property type="entry name" value="OMPR_PHOB"/>
    <property type="match status" value="1"/>
</dbReference>
<evidence type="ECO:0000256" key="8">
    <source>
        <dbReference type="ARBA" id="ARBA00067337"/>
    </source>
</evidence>
<dbReference type="Pfam" id="PF00072">
    <property type="entry name" value="Response_reg"/>
    <property type="match status" value="1"/>
</dbReference>
<dbReference type="CDD" id="cd00383">
    <property type="entry name" value="trans_reg_C"/>
    <property type="match status" value="1"/>
</dbReference>
<feature type="modified residue" description="4-aspartylphosphate" evidence="9">
    <location>
        <position position="57"/>
    </location>
</feature>
<comment type="subcellular location">
    <subcellularLocation>
        <location evidence="1">Cytoplasm</location>
    </subcellularLocation>
</comment>
<dbReference type="AlphaFoldDB" id="A0A154L1I5"/>
<dbReference type="Gene3D" id="3.40.50.2300">
    <property type="match status" value="1"/>
</dbReference>
<feature type="domain" description="Response regulatory" evidence="11">
    <location>
        <begin position="8"/>
        <end position="121"/>
    </location>
</feature>
<evidence type="ECO:0000256" key="4">
    <source>
        <dbReference type="ARBA" id="ARBA00023012"/>
    </source>
</evidence>
<sequence>MSTRREPHILVVDDDQEIQKLLKKFLLQHGFRITTVSDGAEMHRALRDWNIDLVILDIMLPGEDGFALCRDVRRNSKVPIVMLTAVGEDTDRILGLELGADDYLTKPFNPRELLARIRAVFRRFETGTVTQVHHEETKTQKILFADWTLDIGSRELRDLDDVAVHLSTGEFSLLLALVKHNKRALSREQLVDIVRGQSSIPFDRSIDIQISRLRRKIEKDAKNPKLIKTVRGIGYQFCADTRTV</sequence>
<dbReference type="GeneID" id="31927822"/>
<evidence type="ECO:0000256" key="7">
    <source>
        <dbReference type="ARBA" id="ARBA00023163"/>
    </source>
</evidence>
<evidence type="ECO:0000313" key="13">
    <source>
        <dbReference type="EMBL" id="KZB61826.1"/>
    </source>
</evidence>
<proteinExistence type="predicted"/>
<evidence type="ECO:0000259" key="11">
    <source>
        <dbReference type="PROSITE" id="PS50110"/>
    </source>
</evidence>
<keyword evidence="4" id="KW-0902">Two-component regulatory system</keyword>
<dbReference type="Gene3D" id="6.10.250.690">
    <property type="match status" value="1"/>
</dbReference>
<evidence type="ECO:0000256" key="5">
    <source>
        <dbReference type="ARBA" id="ARBA00023015"/>
    </source>
</evidence>
<evidence type="ECO:0000313" key="14">
    <source>
        <dbReference type="Proteomes" id="UP000076335"/>
    </source>
</evidence>
<dbReference type="Proteomes" id="UP000076335">
    <property type="component" value="Unassembled WGS sequence"/>
</dbReference>
<dbReference type="SMART" id="SM00448">
    <property type="entry name" value="REC"/>
    <property type="match status" value="1"/>
</dbReference>
<evidence type="ECO:0000259" key="12">
    <source>
        <dbReference type="PROSITE" id="PS51755"/>
    </source>
</evidence>
<dbReference type="SUPFAM" id="SSF46894">
    <property type="entry name" value="C-terminal effector domain of the bipartite response regulators"/>
    <property type="match status" value="1"/>
</dbReference>
<evidence type="ECO:0000256" key="3">
    <source>
        <dbReference type="ARBA" id="ARBA00022553"/>
    </source>
</evidence>
<dbReference type="PROSITE" id="PS50110">
    <property type="entry name" value="RESPONSE_REGULATORY"/>
    <property type="match status" value="1"/>
</dbReference>
<comment type="caution">
    <text evidence="13">The sequence shown here is derived from an EMBL/GenBank/DDBJ whole genome shotgun (WGS) entry which is preliminary data.</text>
</comment>
<dbReference type="SMART" id="SM00862">
    <property type="entry name" value="Trans_reg_C"/>
    <property type="match status" value="1"/>
</dbReference>
<dbReference type="GO" id="GO:0000156">
    <property type="term" value="F:phosphorelay response regulator activity"/>
    <property type="evidence" value="ECO:0007669"/>
    <property type="project" value="TreeGrafter"/>
</dbReference>
<dbReference type="FunFam" id="1.10.10.10:FF:000099">
    <property type="entry name" value="Two-component system response regulator TorR"/>
    <property type="match status" value="1"/>
</dbReference>
<gene>
    <name evidence="13" type="ORF">AUP42_06150</name>
</gene>
<keyword evidence="3 9" id="KW-0597">Phosphoprotein</keyword>
<dbReference type="GO" id="GO:0006355">
    <property type="term" value="P:regulation of DNA-templated transcription"/>
    <property type="evidence" value="ECO:0007669"/>
    <property type="project" value="InterPro"/>
</dbReference>
<dbReference type="InterPro" id="IPR039420">
    <property type="entry name" value="WalR-like"/>
</dbReference>
<dbReference type="InterPro" id="IPR001867">
    <property type="entry name" value="OmpR/PhoB-type_DNA-bd"/>
</dbReference>
<reference evidence="13 14" key="1">
    <citation type="submission" date="2015-12" db="EMBL/GenBank/DDBJ databases">
        <title>Genome sequence of Thalassospira lucentensis MCCC 1A02072.</title>
        <authorList>
            <person name="Lu L."/>
            <person name="Lai Q."/>
            <person name="Shao Z."/>
            <person name="Qian P."/>
        </authorList>
    </citation>
    <scope>NUCLEOTIDE SEQUENCE [LARGE SCALE GENOMIC DNA]</scope>
    <source>
        <strain evidence="13 14">MCCC 1A02072</strain>
    </source>
</reference>
<dbReference type="GO" id="GO:0000976">
    <property type="term" value="F:transcription cis-regulatory region binding"/>
    <property type="evidence" value="ECO:0007669"/>
    <property type="project" value="TreeGrafter"/>
</dbReference>
<name>A0A154L1I5_9PROT</name>
<dbReference type="FunFam" id="3.40.50.2300:FF:000001">
    <property type="entry name" value="DNA-binding response regulator PhoB"/>
    <property type="match status" value="1"/>
</dbReference>
<evidence type="ECO:0000256" key="10">
    <source>
        <dbReference type="PROSITE-ProRule" id="PRU01091"/>
    </source>
</evidence>
<keyword evidence="5" id="KW-0805">Transcription regulation</keyword>